<feature type="transmembrane region" description="Helical" evidence="6">
    <location>
        <begin position="20"/>
        <end position="44"/>
    </location>
</feature>
<protein>
    <recommendedName>
        <fullName evidence="6">TVP38/TMEM64 family membrane protein</fullName>
    </recommendedName>
</protein>
<proteinExistence type="inferred from homology"/>
<keyword evidence="4 6" id="KW-1133">Transmembrane helix</keyword>
<gene>
    <name evidence="8" type="ORF">HII30_18695</name>
</gene>
<keyword evidence="3 6" id="KW-0812">Transmembrane</keyword>
<dbReference type="GO" id="GO:0005886">
    <property type="term" value="C:plasma membrane"/>
    <property type="evidence" value="ECO:0007669"/>
    <property type="project" value="UniProtKB-SubCell"/>
</dbReference>
<keyword evidence="2 6" id="KW-1003">Cell membrane</keyword>
<sequence>MMSLLNEEALTWFLETFRSLGPLPGILITFMKSFVPPLPTAFIVGLNAAVYGFWPGFLYSWFGIITGCMVTFWIIRKVGDAGILNRWASKPKVVKGMHWIRKNGFSYVFLLSILPVGPFVAVNIAAGLGRMRMASYLAAIIPGKGLMVLLVSFVGANFSSFITQPPLLAGLVFGIFALMWISKKVETYILGKQAMSETKAEM</sequence>
<evidence type="ECO:0000313" key="9">
    <source>
        <dbReference type="Proteomes" id="UP000565468"/>
    </source>
</evidence>
<comment type="similarity">
    <text evidence="6">Belongs to the TVP38/TMEM64 family.</text>
</comment>
<dbReference type="InterPro" id="IPR015414">
    <property type="entry name" value="TMEM64"/>
</dbReference>
<feature type="transmembrane region" description="Helical" evidence="6">
    <location>
        <begin position="161"/>
        <end position="181"/>
    </location>
</feature>
<evidence type="ECO:0000256" key="2">
    <source>
        <dbReference type="ARBA" id="ARBA00022475"/>
    </source>
</evidence>
<evidence type="ECO:0000256" key="6">
    <source>
        <dbReference type="RuleBase" id="RU366058"/>
    </source>
</evidence>
<feature type="domain" description="VTT" evidence="7">
    <location>
        <begin position="38"/>
        <end position="156"/>
    </location>
</feature>
<keyword evidence="5 6" id="KW-0472">Membrane</keyword>
<evidence type="ECO:0000259" key="7">
    <source>
        <dbReference type="Pfam" id="PF09335"/>
    </source>
</evidence>
<dbReference type="InterPro" id="IPR032816">
    <property type="entry name" value="VTT_dom"/>
</dbReference>
<dbReference type="Proteomes" id="UP000565468">
    <property type="component" value="Unassembled WGS sequence"/>
</dbReference>
<dbReference type="Pfam" id="PF09335">
    <property type="entry name" value="VTT_dom"/>
    <property type="match status" value="1"/>
</dbReference>
<evidence type="ECO:0000313" key="8">
    <source>
        <dbReference type="EMBL" id="NMO97794.1"/>
    </source>
</evidence>
<feature type="transmembrane region" description="Helical" evidence="6">
    <location>
        <begin position="133"/>
        <end position="155"/>
    </location>
</feature>
<dbReference type="PANTHER" id="PTHR12677:SF55">
    <property type="entry name" value="UNDECAPRENYL PHOSPHATE TRANSPORTER SAOUHSC_00901-RELATED"/>
    <property type="match status" value="1"/>
</dbReference>
<comment type="caution">
    <text evidence="8">The sequence shown here is derived from an EMBL/GenBank/DDBJ whole genome shotgun (WGS) entry which is preliminary data.</text>
</comment>
<reference evidence="8 9" key="1">
    <citation type="submission" date="2020-04" db="EMBL/GenBank/DDBJ databases">
        <title>Paenibacillus algicola sp. nov., a novel marine bacterium producing alginate lyase.</title>
        <authorList>
            <person name="Huang H."/>
        </authorList>
    </citation>
    <scope>NUCLEOTIDE SEQUENCE [LARGE SCALE GENOMIC DNA]</scope>
    <source>
        <strain evidence="8 9">L7-75</strain>
    </source>
</reference>
<organism evidence="8 9">
    <name type="scientific">Paenibacillus lemnae</name>
    <dbReference type="NCBI Taxonomy" id="1330551"/>
    <lineage>
        <taxon>Bacteria</taxon>
        <taxon>Bacillati</taxon>
        <taxon>Bacillota</taxon>
        <taxon>Bacilli</taxon>
        <taxon>Bacillales</taxon>
        <taxon>Paenibacillaceae</taxon>
        <taxon>Paenibacillus</taxon>
    </lineage>
</organism>
<dbReference type="PANTHER" id="PTHR12677">
    <property type="entry name" value="GOLGI APPARATUS MEMBRANE PROTEIN TVP38-RELATED"/>
    <property type="match status" value="1"/>
</dbReference>
<evidence type="ECO:0000256" key="5">
    <source>
        <dbReference type="ARBA" id="ARBA00023136"/>
    </source>
</evidence>
<accession>A0A848MEH9</accession>
<evidence type="ECO:0000256" key="1">
    <source>
        <dbReference type="ARBA" id="ARBA00004651"/>
    </source>
</evidence>
<evidence type="ECO:0000256" key="3">
    <source>
        <dbReference type="ARBA" id="ARBA00022692"/>
    </source>
</evidence>
<keyword evidence="9" id="KW-1185">Reference proteome</keyword>
<dbReference type="AlphaFoldDB" id="A0A848MEH9"/>
<feature type="transmembrane region" description="Helical" evidence="6">
    <location>
        <begin position="56"/>
        <end position="75"/>
    </location>
</feature>
<feature type="transmembrane region" description="Helical" evidence="6">
    <location>
        <begin position="105"/>
        <end position="126"/>
    </location>
</feature>
<dbReference type="EMBL" id="JABBPN010000023">
    <property type="protein sequence ID" value="NMO97794.1"/>
    <property type="molecule type" value="Genomic_DNA"/>
</dbReference>
<evidence type="ECO:0000256" key="4">
    <source>
        <dbReference type="ARBA" id="ARBA00022989"/>
    </source>
</evidence>
<name>A0A848MEH9_PAELE</name>
<comment type="subcellular location">
    <subcellularLocation>
        <location evidence="1 6">Cell membrane</location>
        <topology evidence="1 6">Multi-pass membrane protein</topology>
    </subcellularLocation>
</comment>